<keyword evidence="1" id="KW-0812">Transmembrane</keyword>
<reference evidence="4" key="1">
    <citation type="journal article" date="2019" name="Int. J. Syst. Evol. Microbiol.">
        <title>The Global Catalogue of Microorganisms (GCM) 10K type strain sequencing project: providing services to taxonomists for standard genome sequencing and annotation.</title>
        <authorList>
            <consortium name="The Broad Institute Genomics Platform"/>
            <consortium name="The Broad Institute Genome Sequencing Center for Infectious Disease"/>
            <person name="Wu L."/>
            <person name="Ma J."/>
        </authorList>
    </citation>
    <scope>NUCLEOTIDE SEQUENCE [LARGE SCALE GENOMIC DNA]</scope>
    <source>
        <strain evidence="4">JCM 16083</strain>
    </source>
</reference>
<gene>
    <name evidence="3" type="ORF">GCM10009118_12620</name>
</gene>
<comment type="caution">
    <text evidence="3">The sequence shown here is derived from an EMBL/GenBank/DDBJ whole genome shotgun (WGS) entry which is preliminary data.</text>
</comment>
<organism evidence="3 4">
    <name type="scientific">Wandonia haliotis</name>
    <dbReference type="NCBI Taxonomy" id="574963"/>
    <lineage>
        <taxon>Bacteria</taxon>
        <taxon>Pseudomonadati</taxon>
        <taxon>Bacteroidota</taxon>
        <taxon>Flavobacteriia</taxon>
        <taxon>Flavobacteriales</taxon>
        <taxon>Crocinitomicaceae</taxon>
        <taxon>Wandonia</taxon>
    </lineage>
</organism>
<keyword evidence="1" id="KW-1133">Transmembrane helix</keyword>
<protein>
    <submittedName>
        <fullName evidence="3">BatD family protein</fullName>
    </submittedName>
</protein>
<evidence type="ECO:0000256" key="1">
    <source>
        <dbReference type="SAM" id="Phobius"/>
    </source>
</evidence>
<dbReference type="Pfam" id="PF13584">
    <property type="entry name" value="BatD"/>
    <property type="match status" value="2"/>
</dbReference>
<evidence type="ECO:0000256" key="2">
    <source>
        <dbReference type="SAM" id="SignalP"/>
    </source>
</evidence>
<dbReference type="InterPro" id="IPR025738">
    <property type="entry name" value="BatD"/>
</dbReference>
<feature type="chain" id="PRO_5046657513" evidence="2">
    <location>
        <begin position="19"/>
        <end position="583"/>
    </location>
</feature>
<feature type="transmembrane region" description="Helical" evidence="1">
    <location>
        <begin position="437"/>
        <end position="457"/>
    </location>
</feature>
<evidence type="ECO:0000313" key="4">
    <source>
        <dbReference type="Proteomes" id="UP001501126"/>
    </source>
</evidence>
<keyword evidence="1" id="KW-0472">Membrane</keyword>
<feature type="signal peptide" evidence="2">
    <location>
        <begin position="1"/>
        <end position="18"/>
    </location>
</feature>
<dbReference type="PANTHER" id="PTHR40940">
    <property type="entry name" value="PROTEIN BATD-RELATED"/>
    <property type="match status" value="1"/>
</dbReference>
<keyword evidence="2" id="KW-0732">Signal</keyword>
<sequence>MKSFIFFISLLFVAIGFAQDEQFKATLKLNPSQIQTNETFEVIVEANTNGTVDIEFPDEISVLNRTKQIQSSGGNWTVIVNGKPVNSGKTETTYVFKYIARASRKGTYLIKNASYKHSKGVIELNPLTIQITEAPPVSNSVKSNLGKPFFGIINTSRSEVYIGEPVIISSKVYSRGRITDVGDYQPLSIEGIAHKTDLFKNLDNLQVKNEKIEGIGFQTMKISEDLVIPQEAGEIICTPFSIQLGYQGNFFFTDYTRIQSGSSRIKVRPLPSGAPNGFSGAVGDFKVTTKLEANDLKEGDVFVYTVRLEGKGNIHLLSTPELNLPEAFEQYGDPVKKENISLGYQGGEGSIEYEFTIQAQEGGEYDWHPMYFSYFNPKDKRYVSIEIPKEKLSIKKSEFEAVADGSIQRDVQVKGKGLRYISDTPSLKDDHFLIETIIFWTFILLIPLVAVGSGVILKKRRDNGDEIAAAGLSKRASKLAQRELAKAQELWNKGDIKSFADEGLRALQAYLAKKMKCVPSELSKESIEAAFSAHSISEKDRNEWFAILEKLEFIKYTSFSTDKEENLPDRMRSIITNLDQSWS</sequence>
<dbReference type="Proteomes" id="UP001501126">
    <property type="component" value="Unassembled WGS sequence"/>
</dbReference>
<dbReference type="PANTHER" id="PTHR40940:SF2">
    <property type="entry name" value="BATD"/>
    <property type="match status" value="1"/>
</dbReference>
<accession>A0ABP3Y3U8</accession>
<evidence type="ECO:0000313" key="3">
    <source>
        <dbReference type="EMBL" id="GAA0874854.1"/>
    </source>
</evidence>
<keyword evidence="4" id="KW-1185">Reference proteome</keyword>
<dbReference type="RefSeq" id="WP_343785775.1">
    <property type="nucleotide sequence ID" value="NZ_BAAAFH010000007.1"/>
</dbReference>
<proteinExistence type="predicted"/>
<dbReference type="EMBL" id="BAAAFH010000007">
    <property type="protein sequence ID" value="GAA0874854.1"/>
    <property type="molecule type" value="Genomic_DNA"/>
</dbReference>
<name>A0ABP3Y3U8_9FLAO</name>